<sequence>MSKKRFSILNNVLSQIEENIPFKDTENPAISKATVGWHLDHALKVFNAVCEWTINSNPKDYKWTFNYWRAILFPLGYFPRGKVKAPKYVLPPEIIKVEDLNTQLHTAKNHVEILKTLPKTAYFKHFIFGMLPKKQTLRFLQMHTNHHLKIAKDILEK</sequence>
<evidence type="ECO:0000313" key="1">
    <source>
        <dbReference type="EMBL" id="MCF7559831.1"/>
    </source>
</evidence>
<dbReference type="RefSeq" id="WP_237230496.1">
    <property type="nucleotide sequence ID" value="NZ_JAKKDV010000001.1"/>
</dbReference>
<dbReference type="Gene3D" id="1.20.120.450">
    <property type="entry name" value="dinb family like domain"/>
    <property type="match status" value="1"/>
</dbReference>
<proteinExistence type="predicted"/>
<dbReference type="InterPro" id="IPR034660">
    <property type="entry name" value="DinB/YfiT-like"/>
</dbReference>
<accession>A0ABS9IGF0</accession>
<name>A0ABS9IGF0_9FLAO</name>
<reference evidence="1 2" key="1">
    <citation type="submission" date="2022-01" db="EMBL/GenBank/DDBJ databases">
        <title>Draft genome sequence of Sabulilitoribacter multivorans KCTC 32326.</title>
        <authorList>
            <person name="Oh J.-S."/>
        </authorList>
    </citation>
    <scope>NUCLEOTIDE SEQUENCE [LARGE SCALE GENOMIC DNA]</scope>
    <source>
        <strain evidence="1 2">M-M16</strain>
    </source>
</reference>
<protein>
    <submittedName>
        <fullName evidence="1">DUF1569 domain-containing protein</fullName>
    </submittedName>
</protein>
<gene>
    <name evidence="1" type="ORF">L3X39_04210</name>
</gene>
<evidence type="ECO:0000313" key="2">
    <source>
        <dbReference type="Proteomes" id="UP001200022"/>
    </source>
</evidence>
<dbReference type="InterPro" id="IPR011463">
    <property type="entry name" value="DUF1569"/>
</dbReference>
<comment type="caution">
    <text evidence="1">The sequence shown here is derived from an EMBL/GenBank/DDBJ whole genome shotgun (WGS) entry which is preliminary data.</text>
</comment>
<dbReference type="EMBL" id="JAKKDV010000001">
    <property type="protein sequence ID" value="MCF7559831.1"/>
    <property type="molecule type" value="Genomic_DNA"/>
</dbReference>
<keyword evidence="2" id="KW-1185">Reference proteome</keyword>
<dbReference type="Pfam" id="PF07606">
    <property type="entry name" value="DUF1569"/>
    <property type="match status" value="1"/>
</dbReference>
<organism evidence="1 2">
    <name type="scientific">Flaviramulus multivorans</name>
    <dbReference type="NCBI Taxonomy" id="1304750"/>
    <lineage>
        <taxon>Bacteria</taxon>
        <taxon>Pseudomonadati</taxon>
        <taxon>Bacteroidota</taxon>
        <taxon>Flavobacteriia</taxon>
        <taxon>Flavobacteriales</taxon>
        <taxon>Flavobacteriaceae</taxon>
        <taxon>Flaviramulus</taxon>
    </lineage>
</organism>
<dbReference type="Proteomes" id="UP001200022">
    <property type="component" value="Unassembled WGS sequence"/>
</dbReference>